<name>A0A7S2AL15_9DINO</name>
<evidence type="ECO:0000313" key="1">
    <source>
        <dbReference type="EMBL" id="CAD9371031.1"/>
    </source>
</evidence>
<protein>
    <submittedName>
        <fullName evidence="1">Uncharacterized protein</fullName>
    </submittedName>
</protein>
<gene>
    <name evidence="1" type="ORF">AAND1436_LOCUS4684</name>
</gene>
<reference evidence="1" key="1">
    <citation type="submission" date="2021-01" db="EMBL/GenBank/DDBJ databases">
        <authorList>
            <person name="Corre E."/>
            <person name="Pelletier E."/>
            <person name="Niang G."/>
            <person name="Scheremetjew M."/>
            <person name="Finn R."/>
            <person name="Kale V."/>
            <person name="Holt S."/>
            <person name="Cochrane G."/>
            <person name="Meng A."/>
            <person name="Brown T."/>
            <person name="Cohen L."/>
        </authorList>
    </citation>
    <scope>NUCLEOTIDE SEQUENCE</scope>
    <source>
        <strain evidence="1">CCMP2222</strain>
    </source>
</reference>
<accession>A0A7S2AL15</accession>
<sequence length="175" mass="19225">MPLLREHGAETFKMVTISVEVNSDAHNNGLGVVLEASPLMDCTVDEHGLPSYVYNGAGLSRDKKRSAVKFHPGMHGGMLRVEGTGGFGNSGVGFLPESWTGAARKFHTLRLTLGANGENLVRIDGAQEGQSWSNPWKHQLTEGRYTPAVYAWLDMVSINRPLFIGKITMQFHMEQ</sequence>
<dbReference type="EMBL" id="HBGQ01009468">
    <property type="protein sequence ID" value="CAD9371031.1"/>
    <property type="molecule type" value="Transcribed_RNA"/>
</dbReference>
<dbReference type="AlphaFoldDB" id="A0A7S2AL15"/>
<organism evidence="1">
    <name type="scientific">Alexandrium andersonii</name>
    <dbReference type="NCBI Taxonomy" id="327968"/>
    <lineage>
        <taxon>Eukaryota</taxon>
        <taxon>Sar</taxon>
        <taxon>Alveolata</taxon>
        <taxon>Dinophyceae</taxon>
        <taxon>Gonyaulacales</taxon>
        <taxon>Pyrocystaceae</taxon>
        <taxon>Alexandrium</taxon>
    </lineage>
</organism>
<proteinExistence type="predicted"/>